<dbReference type="InterPro" id="IPR020843">
    <property type="entry name" value="ER"/>
</dbReference>
<keyword evidence="3" id="KW-0547">Nucleotide-binding</keyword>
<dbReference type="PANTHER" id="PTHR45348:SF1">
    <property type="entry name" value="TRANS-ENOYL REDUCTASE STHE"/>
    <property type="match status" value="1"/>
</dbReference>
<dbReference type="InterPro" id="IPR047122">
    <property type="entry name" value="Trans-enoyl_RdTase-like"/>
</dbReference>
<dbReference type="InterPro" id="IPR013154">
    <property type="entry name" value="ADH-like_N"/>
</dbReference>
<keyword evidence="5" id="KW-0560">Oxidoreductase</keyword>
<dbReference type="CDD" id="cd08249">
    <property type="entry name" value="enoyl_reductase_like"/>
    <property type="match status" value="1"/>
</dbReference>
<dbReference type="Gene3D" id="3.40.50.720">
    <property type="entry name" value="NAD(P)-binding Rossmann-like Domain"/>
    <property type="match status" value="1"/>
</dbReference>
<dbReference type="Pfam" id="PF00107">
    <property type="entry name" value="ADH_zinc_N"/>
    <property type="match status" value="1"/>
</dbReference>
<dbReference type="InterPro" id="IPR011032">
    <property type="entry name" value="GroES-like_sf"/>
</dbReference>
<dbReference type="Pfam" id="PF08240">
    <property type="entry name" value="ADH_N"/>
    <property type="match status" value="1"/>
</dbReference>
<dbReference type="SUPFAM" id="SSF51735">
    <property type="entry name" value="NAD(P)-binding Rossmann-fold domains"/>
    <property type="match status" value="1"/>
</dbReference>
<dbReference type="Proteomes" id="UP000785200">
    <property type="component" value="Unassembled WGS sequence"/>
</dbReference>
<sequence>MPSATPFIPKTQTAVIGSEDHDFCIVQDLPVIECEDDMILVKTHAVALNPVDTKLSGEMVTPGVSFGFDCAGTVVKIGSKVKREVSIGDRLCGSACGMDKTRISGGAFVEYAALAGDLTFKIPENMSYADACTMGTALNSAAMVLFQSFGIPWSLVDKPAEKAFPVLVYGASSAVGTMTIQILKICGLQPLAVCSAKNFDLVRSYGAEECWDYHSETCAADIKKYTKNTLAYTVDCITDETSMKICFASIGRAGGKYTALDPFHPAGCTRKVVKADWIIAFAFTGRPCLWPEPFLSEARPELLEYSHPFYVSMEKHFLAGKLRPHPTKVLQGGFPALLEGVGMLRRHEVSGQKLVVPIVN</sequence>
<protein>
    <submittedName>
        <fullName evidence="7">Alcohol dehydrogenase</fullName>
    </submittedName>
</protein>
<keyword evidence="8" id="KW-1185">Reference proteome</keyword>
<gene>
    <name evidence="7" type="ORF">D0Z07_5013</name>
</gene>
<dbReference type="InterPro" id="IPR036291">
    <property type="entry name" value="NAD(P)-bd_dom_sf"/>
</dbReference>
<organism evidence="7 8">
    <name type="scientific">Hyphodiscus hymeniophilus</name>
    <dbReference type="NCBI Taxonomy" id="353542"/>
    <lineage>
        <taxon>Eukaryota</taxon>
        <taxon>Fungi</taxon>
        <taxon>Dikarya</taxon>
        <taxon>Ascomycota</taxon>
        <taxon>Pezizomycotina</taxon>
        <taxon>Leotiomycetes</taxon>
        <taxon>Helotiales</taxon>
        <taxon>Hyphodiscaceae</taxon>
        <taxon>Hyphodiscus</taxon>
    </lineage>
</organism>
<evidence type="ECO:0000256" key="4">
    <source>
        <dbReference type="ARBA" id="ARBA00022857"/>
    </source>
</evidence>
<comment type="caution">
    <text evidence="7">The sequence shown here is derived from an EMBL/GenBank/DDBJ whole genome shotgun (WGS) entry which is preliminary data.</text>
</comment>
<evidence type="ECO:0000256" key="2">
    <source>
        <dbReference type="ARBA" id="ARBA00011245"/>
    </source>
</evidence>
<comment type="subunit">
    <text evidence="2">Monomer.</text>
</comment>
<dbReference type="GO" id="GO:0000166">
    <property type="term" value="F:nucleotide binding"/>
    <property type="evidence" value="ECO:0007669"/>
    <property type="project" value="UniProtKB-KW"/>
</dbReference>
<dbReference type="AlphaFoldDB" id="A0A9P6VJ70"/>
<evidence type="ECO:0000259" key="6">
    <source>
        <dbReference type="SMART" id="SM00829"/>
    </source>
</evidence>
<evidence type="ECO:0000313" key="8">
    <source>
        <dbReference type="Proteomes" id="UP000785200"/>
    </source>
</evidence>
<dbReference type="SUPFAM" id="SSF50129">
    <property type="entry name" value="GroES-like"/>
    <property type="match status" value="1"/>
</dbReference>
<evidence type="ECO:0000256" key="1">
    <source>
        <dbReference type="ARBA" id="ARBA00008072"/>
    </source>
</evidence>
<reference evidence="7" key="1">
    <citation type="submission" date="2019-07" db="EMBL/GenBank/DDBJ databases">
        <title>Hyphodiscus hymeniophilus genome sequencing and assembly.</title>
        <authorList>
            <person name="Kramer G."/>
            <person name="Nodwell J."/>
        </authorList>
    </citation>
    <scope>NUCLEOTIDE SEQUENCE</scope>
    <source>
        <strain evidence="7">ATCC 34498</strain>
    </source>
</reference>
<accession>A0A9P6VJ70</accession>
<evidence type="ECO:0000313" key="7">
    <source>
        <dbReference type="EMBL" id="KAG0648759.1"/>
    </source>
</evidence>
<dbReference type="InterPro" id="IPR013149">
    <property type="entry name" value="ADH-like_C"/>
</dbReference>
<name>A0A9P6VJ70_9HELO</name>
<dbReference type="OrthoDB" id="48317at2759"/>
<proteinExistence type="inferred from homology"/>
<dbReference type="GO" id="GO:0016651">
    <property type="term" value="F:oxidoreductase activity, acting on NAD(P)H"/>
    <property type="evidence" value="ECO:0007669"/>
    <property type="project" value="InterPro"/>
</dbReference>
<comment type="similarity">
    <text evidence="1">Belongs to the zinc-containing alcohol dehydrogenase family.</text>
</comment>
<dbReference type="SMART" id="SM00829">
    <property type="entry name" value="PKS_ER"/>
    <property type="match status" value="1"/>
</dbReference>
<dbReference type="Gene3D" id="3.90.180.10">
    <property type="entry name" value="Medium-chain alcohol dehydrogenases, catalytic domain"/>
    <property type="match status" value="1"/>
</dbReference>
<evidence type="ECO:0000256" key="3">
    <source>
        <dbReference type="ARBA" id="ARBA00022741"/>
    </source>
</evidence>
<evidence type="ECO:0000256" key="5">
    <source>
        <dbReference type="ARBA" id="ARBA00023002"/>
    </source>
</evidence>
<dbReference type="EMBL" id="VNKQ01000009">
    <property type="protein sequence ID" value="KAG0648759.1"/>
    <property type="molecule type" value="Genomic_DNA"/>
</dbReference>
<dbReference type="PANTHER" id="PTHR45348">
    <property type="entry name" value="HYPOTHETICAL OXIDOREDUCTASE (EUROFUNG)"/>
    <property type="match status" value="1"/>
</dbReference>
<keyword evidence="4" id="KW-0521">NADP</keyword>
<feature type="domain" description="Enoyl reductase (ER)" evidence="6">
    <location>
        <begin position="17"/>
        <end position="356"/>
    </location>
</feature>